<evidence type="ECO:0000313" key="1">
    <source>
        <dbReference type="EMBL" id="PJY69345.1"/>
    </source>
</evidence>
<sequence>MIFNGNVNLNIVFYIIQSNRNVFLRFGLLAFHQIHDFTKKQASTNFSKPNAYLYL</sequence>
<reference evidence="1 2" key="1">
    <citation type="journal article" date="2017" name="MBio">
        <title>Gut Symbiont Bacteroides fragilis Secretes a Eukaryotic-Like Ubiquitin Protein That Mediates Intraspecies Antagonism.</title>
        <authorList>
            <person name="Chatzidaki-Livanis M."/>
            <person name="Coyne M.J."/>
            <person name="Roelofs K.G."/>
            <person name="Gentyala R.R."/>
            <person name="Caldwell J.M."/>
            <person name="Comstock L.E."/>
        </authorList>
    </citation>
    <scope>NUCLEOTIDE SEQUENCE [LARGE SCALE GENOMIC DNA]</scope>
    <source>
        <strain evidence="1 2">12905</strain>
    </source>
</reference>
<dbReference type="AlphaFoldDB" id="A0A2M9V137"/>
<protein>
    <submittedName>
        <fullName evidence="1">Uncharacterized protein</fullName>
    </submittedName>
</protein>
<gene>
    <name evidence="1" type="ORF">CQW34_04381</name>
</gene>
<organism evidence="1 2">
    <name type="scientific">Bacteroides fragilis</name>
    <dbReference type="NCBI Taxonomy" id="817"/>
    <lineage>
        <taxon>Bacteria</taxon>
        <taxon>Pseudomonadati</taxon>
        <taxon>Bacteroidota</taxon>
        <taxon>Bacteroidia</taxon>
        <taxon>Bacteroidales</taxon>
        <taxon>Bacteroidaceae</taxon>
        <taxon>Bacteroides</taxon>
    </lineage>
</organism>
<evidence type="ECO:0000313" key="2">
    <source>
        <dbReference type="Proteomes" id="UP000231846"/>
    </source>
</evidence>
<dbReference type="EMBL" id="PDCW01000064">
    <property type="protein sequence ID" value="PJY69345.1"/>
    <property type="molecule type" value="Genomic_DNA"/>
</dbReference>
<dbReference type="Proteomes" id="UP000231846">
    <property type="component" value="Unassembled WGS sequence"/>
</dbReference>
<name>A0A2M9V137_BACFG</name>
<accession>A0A2M9V137</accession>
<comment type="caution">
    <text evidence="1">The sequence shown here is derived from an EMBL/GenBank/DDBJ whole genome shotgun (WGS) entry which is preliminary data.</text>
</comment>
<proteinExistence type="predicted"/>